<accession>A0A1Y4N3Q8</accession>
<comment type="caution">
    <text evidence="1">The sequence shown here is derived from an EMBL/GenBank/DDBJ whole genome shotgun (WGS) entry which is preliminary data.</text>
</comment>
<dbReference type="AlphaFoldDB" id="A0A1Y4N3Q8"/>
<sequence length="154" mass="17839">MKGIVYIHYGSTVFDSSKGFPIRNEANWSKPRGGLWASRQNSTFGWKTWCEQEEFRDCDEHNSFKFLLCDNAKVAVIHNMKDLRCLPTIKSSTSSFWDTVIDFEECVRQGYDAVELCWYGDEYSEQKADDMYFGLYGWDCDSIVVLNPLAIIPI</sequence>
<dbReference type="EMBL" id="NFKP01000001">
    <property type="protein sequence ID" value="OUP71338.1"/>
    <property type="molecule type" value="Genomic_DNA"/>
</dbReference>
<gene>
    <name evidence="1" type="ORF">B5F11_00145</name>
</gene>
<name>A0A1Y4N3Q8_9FIRM</name>
<organism evidence="1 2">
    <name type="scientific">Anaerotruncus colihominis</name>
    <dbReference type="NCBI Taxonomy" id="169435"/>
    <lineage>
        <taxon>Bacteria</taxon>
        <taxon>Bacillati</taxon>
        <taxon>Bacillota</taxon>
        <taxon>Clostridia</taxon>
        <taxon>Eubacteriales</taxon>
        <taxon>Oscillospiraceae</taxon>
        <taxon>Anaerotruncus</taxon>
    </lineage>
</organism>
<dbReference type="Proteomes" id="UP000196386">
    <property type="component" value="Unassembled WGS sequence"/>
</dbReference>
<dbReference type="RefSeq" id="WP_087298861.1">
    <property type="nucleotide sequence ID" value="NZ_NFKP01000001.1"/>
</dbReference>
<evidence type="ECO:0000313" key="1">
    <source>
        <dbReference type="EMBL" id="OUP71338.1"/>
    </source>
</evidence>
<reference evidence="2" key="1">
    <citation type="submission" date="2017-04" db="EMBL/GenBank/DDBJ databases">
        <title>Function of individual gut microbiota members based on whole genome sequencing of pure cultures obtained from chicken caecum.</title>
        <authorList>
            <person name="Medvecky M."/>
            <person name="Cejkova D."/>
            <person name="Polansky O."/>
            <person name="Karasova D."/>
            <person name="Kubasova T."/>
            <person name="Cizek A."/>
            <person name="Rychlik I."/>
        </authorList>
    </citation>
    <scope>NUCLEOTIDE SEQUENCE [LARGE SCALE GENOMIC DNA]</scope>
    <source>
        <strain evidence="2">An175</strain>
    </source>
</reference>
<protein>
    <submittedName>
        <fullName evidence="1">Uncharacterized protein</fullName>
    </submittedName>
</protein>
<proteinExistence type="predicted"/>
<evidence type="ECO:0000313" key="2">
    <source>
        <dbReference type="Proteomes" id="UP000196386"/>
    </source>
</evidence>